<organism evidence="2 3">
    <name type="scientific">Varroa destructor</name>
    <name type="common">Honeybee mite</name>
    <dbReference type="NCBI Taxonomy" id="109461"/>
    <lineage>
        <taxon>Eukaryota</taxon>
        <taxon>Metazoa</taxon>
        <taxon>Ecdysozoa</taxon>
        <taxon>Arthropoda</taxon>
        <taxon>Chelicerata</taxon>
        <taxon>Arachnida</taxon>
        <taxon>Acari</taxon>
        <taxon>Parasitiformes</taxon>
        <taxon>Mesostigmata</taxon>
        <taxon>Gamasina</taxon>
        <taxon>Dermanyssoidea</taxon>
        <taxon>Varroidae</taxon>
        <taxon>Varroa</taxon>
    </lineage>
</organism>
<keyword evidence="3" id="KW-1185">Reference proteome</keyword>
<dbReference type="EnsemblMetazoa" id="XM_022797048">
    <property type="protein sequence ID" value="XP_022652783"/>
    <property type="gene ID" value="LOC111246819"/>
</dbReference>
<evidence type="ECO:0000256" key="1">
    <source>
        <dbReference type="SAM" id="MobiDB-lite"/>
    </source>
</evidence>
<dbReference type="AlphaFoldDB" id="A0A7M7JIT5"/>
<reference evidence="2" key="1">
    <citation type="submission" date="2021-01" db="UniProtKB">
        <authorList>
            <consortium name="EnsemblMetazoa"/>
        </authorList>
    </citation>
    <scope>IDENTIFICATION</scope>
</reference>
<accession>A0A7M7JIT5</accession>
<dbReference type="Gene3D" id="6.10.140.1350">
    <property type="match status" value="1"/>
</dbReference>
<evidence type="ECO:0000313" key="2">
    <source>
        <dbReference type="EnsemblMetazoa" id="XP_022652783"/>
    </source>
</evidence>
<proteinExistence type="predicted"/>
<dbReference type="KEGG" id="vde:111246819"/>
<feature type="compositionally biased region" description="Polar residues" evidence="1">
    <location>
        <begin position="1"/>
        <end position="11"/>
    </location>
</feature>
<dbReference type="RefSeq" id="XP_022652783.1">
    <property type="nucleotide sequence ID" value="XM_022797048.1"/>
</dbReference>
<dbReference type="InParanoid" id="A0A7M7JIT5"/>
<feature type="region of interest" description="Disordered" evidence="1">
    <location>
        <begin position="325"/>
        <end position="359"/>
    </location>
</feature>
<dbReference type="GeneID" id="111246819"/>
<evidence type="ECO:0000313" key="3">
    <source>
        <dbReference type="Proteomes" id="UP000594260"/>
    </source>
</evidence>
<protein>
    <submittedName>
        <fullName evidence="2">Uncharacterized protein</fullName>
    </submittedName>
</protein>
<feature type="compositionally biased region" description="Basic and acidic residues" evidence="1">
    <location>
        <begin position="12"/>
        <end position="31"/>
    </location>
</feature>
<name>A0A7M7JIT5_VARDE</name>
<feature type="compositionally biased region" description="Basic and acidic residues" evidence="1">
    <location>
        <begin position="346"/>
        <end position="359"/>
    </location>
</feature>
<feature type="region of interest" description="Disordered" evidence="1">
    <location>
        <begin position="1"/>
        <end position="47"/>
    </location>
</feature>
<sequence length="359" mass="40075">MSTNEAQSDQDQSAKKEDEKKSLTAAEDVKDPSTVTKETAKESETTSSEAYWARAKWAKVPQPIENHAKQCSRRVKEIRDFSNSLPAMAGVVWIEVKGEIDCLEKRLYQLGTTLKSLQSAIGDLRLKMADERALFETLSGFESLPPRGKEIVASSYFNLVATDLRRRMQNLAARVKQILSMRAPEGKTDPTSQAMLLRRVIVKNQEILSATAARMYNIHEQVLELEHHMVDNQHGPRNNAWAYSTFTSLLQSGTSGNTHFVYDSSSKSNAGPPPLEPITGLRLYSASGDRRLPLLGPRKETSYRIDNESLAYVGIPDPSGPHIIKVDTSKQRPIIPNYDLRSPLEPSEKAHAKSNKSEQ</sequence>
<dbReference type="Proteomes" id="UP000594260">
    <property type="component" value="Unplaced"/>
</dbReference>
<dbReference type="OrthoDB" id="10535859at2759"/>